<dbReference type="InterPro" id="IPR020045">
    <property type="entry name" value="DNA_polI_H3TH"/>
</dbReference>
<keyword evidence="7" id="KW-1185">Reference proteome</keyword>
<evidence type="ECO:0000256" key="1">
    <source>
        <dbReference type="ARBA" id="ARBA00022722"/>
    </source>
</evidence>
<dbReference type="EMBL" id="JALJOR010000001">
    <property type="protein sequence ID" value="KAK9829640.1"/>
    <property type="molecule type" value="Genomic_DNA"/>
</dbReference>
<dbReference type="Pfam" id="PF02739">
    <property type="entry name" value="5_3_exonuc_N"/>
    <property type="match status" value="2"/>
</dbReference>
<proteinExistence type="predicted"/>
<reference evidence="6 7" key="1">
    <citation type="journal article" date="2024" name="Nat. Commun.">
        <title>Phylogenomics reveals the evolutionary origins of lichenization in chlorophyte algae.</title>
        <authorList>
            <person name="Puginier C."/>
            <person name="Libourel C."/>
            <person name="Otte J."/>
            <person name="Skaloud P."/>
            <person name="Haon M."/>
            <person name="Grisel S."/>
            <person name="Petersen M."/>
            <person name="Berrin J.G."/>
            <person name="Delaux P.M."/>
            <person name="Dal Grande F."/>
            <person name="Keller J."/>
        </authorList>
    </citation>
    <scope>NUCLEOTIDE SEQUENCE [LARGE SCALE GENOMIC DNA]</scope>
    <source>
        <strain evidence="6 7">SAG 2043</strain>
    </source>
</reference>
<dbReference type="CDD" id="cd09898">
    <property type="entry name" value="H3TH_53EXO"/>
    <property type="match status" value="1"/>
</dbReference>
<dbReference type="FunFam" id="1.10.150.20:FF:000003">
    <property type="entry name" value="DNA polymerase I"/>
    <property type="match status" value="1"/>
</dbReference>
<protein>
    <recommendedName>
        <fullName evidence="5">5'-3' exonuclease domain-containing protein</fullName>
    </recommendedName>
</protein>
<dbReference type="SMART" id="SM00279">
    <property type="entry name" value="HhH2"/>
    <property type="match status" value="1"/>
</dbReference>
<feature type="domain" description="5'-3' exonuclease" evidence="5">
    <location>
        <begin position="35"/>
        <end position="352"/>
    </location>
</feature>
<dbReference type="InterPro" id="IPR036279">
    <property type="entry name" value="5-3_exonuclease_C_sf"/>
</dbReference>
<dbReference type="PANTHER" id="PTHR42646">
    <property type="entry name" value="FLAP ENDONUCLEASE XNI"/>
    <property type="match status" value="1"/>
</dbReference>
<dbReference type="InterPro" id="IPR008918">
    <property type="entry name" value="HhH2"/>
</dbReference>
<evidence type="ECO:0000313" key="7">
    <source>
        <dbReference type="Proteomes" id="UP001489004"/>
    </source>
</evidence>
<dbReference type="SMART" id="SM00475">
    <property type="entry name" value="53EXOc"/>
    <property type="match status" value="1"/>
</dbReference>
<keyword evidence="1" id="KW-0540">Nuclease</keyword>
<evidence type="ECO:0000313" key="6">
    <source>
        <dbReference type="EMBL" id="KAK9829640.1"/>
    </source>
</evidence>
<evidence type="ECO:0000256" key="2">
    <source>
        <dbReference type="ARBA" id="ARBA00022801"/>
    </source>
</evidence>
<dbReference type="SUPFAM" id="SSF88723">
    <property type="entry name" value="PIN domain-like"/>
    <property type="match status" value="2"/>
</dbReference>
<dbReference type="GO" id="GO:0033567">
    <property type="term" value="P:DNA replication, Okazaki fragment processing"/>
    <property type="evidence" value="ECO:0007669"/>
    <property type="project" value="InterPro"/>
</dbReference>
<dbReference type="InterPro" id="IPR002421">
    <property type="entry name" value="5-3_exonuclease"/>
</dbReference>
<dbReference type="Gene3D" id="3.40.50.1010">
    <property type="entry name" value="5'-nuclease"/>
    <property type="match status" value="2"/>
</dbReference>
<dbReference type="GO" id="GO:0017108">
    <property type="term" value="F:5'-flap endonuclease activity"/>
    <property type="evidence" value="ECO:0007669"/>
    <property type="project" value="InterPro"/>
</dbReference>
<evidence type="ECO:0000256" key="4">
    <source>
        <dbReference type="SAM" id="MobiDB-lite"/>
    </source>
</evidence>
<dbReference type="Gene3D" id="1.10.150.20">
    <property type="entry name" value="5' to 3' exonuclease, C-terminal subdomain"/>
    <property type="match status" value="1"/>
</dbReference>
<dbReference type="InterPro" id="IPR038969">
    <property type="entry name" value="FEN"/>
</dbReference>
<name>A0AAW1R7Y0_9CHLO</name>
<dbReference type="PANTHER" id="PTHR42646:SF2">
    <property type="entry name" value="5'-3' EXONUCLEASE FAMILY PROTEIN"/>
    <property type="match status" value="1"/>
</dbReference>
<organism evidence="6 7">
    <name type="scientific">[Myrmecia] bisecta</name>
    <dbReference type="NCBI Taxonomy" id="41462"/>
    <lineage>
        <taxon>Eukaryota</taxon>
        <taxon>Viridiplantae</taxon>
        <taxon>Chlorophyta</taxon>
        <taxon>core chlorophytes</taxon>
        <taxon>Trebouxiophyceae</taxon>
        <taxon>Trebouxiales</taxon>
        <taxon>Trebouxiaceae</taxon>
        <taxon>Myrmecia</taxon>
    </lineage>
</organism>
<gene>
    <name evidence="6" type="ORF">WJX72_007035</name>
</gene>
<evidence type="ECO:0000259" key="5">
    <source>
        <dbReference type="SMART" id="SM00475"/>
    </source>
</evidence>
<dbReference type="Proteomes" id="UP001489004">
    <property type="component" value="Unassembled WGS sequence"/>
</dbReference>
<keyword evidence="3" id="KW-0238">DNA-binding</keyword>
<dbReference type="AlphaFoldDB" id="A0AAW1R7Y0"/>
<dbReference type="CDD" id="cd09859">
    <property type="entry name" value="PIN_53EXO"/>
    <property type="match status" value="1"/>
</dbReference>
<dbReference type="SUPFAM" id="SSF47807">
    <property type="entry name" value="5' to 3' exonuclease, C-terminal subdomain"/>
    <property type="match status" value="1"/>
</dbReference>
<feature type="region of interest" description="Disordered" evidence="4">
    <location>
        <begin position="126"/>
        <end position="154"/>
    </location>
</feature>
<comment type="caution">
    <text evidence="6">The sequence shown here is derived from an EMBL/GenBank/DDBJ whole genome shotgun (WGS) entry which is preliminary data.</text>
</comment>
<dbReference type="GO" id="GO:0003677">
    <property type="term" value="F:DNA binding"/>
    <property type="evidence" value="ECO:0007669"/>
    <property type="project" value="UniProtKB-KW"/>
</dbReference>
<dbReference type="InterPro" id="IPR029060">
    <property type="entry name" value="PIN-like_dom_sf"/>
</dbReference>
<evidence type="ECO:0000256" key="3">
    <source>
        <dbReference type="ARBA" id="ARBA00023125"/>
    </source>
</evidence>
<keyword evidence="2" id="KW-0378">Hydrolase</keyword>
<sequence length="399" mass="43649">MAQGCCDCWRLGLCPALSVSASADPGAQDETVQGGRLVLVDAMSFIYRAHHGYGSTRLMSDAGVDTTIIYTFVSAVLALLELQPPPTHIACVFDAPGKTFSSEDGQEPERARAMNLGPGWSRNEIYPGYKGQRTPRPPEIGENEIYPGYKGQRPPRPLEIGESLPYIRQMLRLMGVHEVTVNGVEADDVIGTLATRAIHAGMLVAIASPDKDFFQLLQPGLQMLRPAKRNVMAPLSTVAGNLVPYTADAFIAEYGIQPHQWADVLALSGDASDNIPGVNGIGAKGALNLVKQFDDVESILEHASQVKRKQSREALLSERGQAEARLAKRLVTIQTEMDLPPLRKPLQDLALLPPSPEQVRALQEGFAELDFRYPTERMMAVWERMKADLVAETHEVMSI</sequence>
<dbReference type="GO" id="GO:0008409">
    <property type="term" value="F:5'-3' exonuclease activity"/>
    <property type="evidence" value="ECO:0007669"/>
    <property type="project" value="InterPro"/>
</dbReference>
<dbReference type="Pfam" id="PF01367">
    <property type="entry name" value="5_3_exonuc"/>
    <property type="match status" value="1"/>
</dbReference>
<dbReference type="InterPro" id="IPR020046">
    <property type="entry name" value="5-3_exonucl_a-hlix_arch_N"/>
</dbReference>
<accession>A0AAW1R7Y0</accession>